<sequence length="66" mass="6793">MLDVNGMRADHTAAARQRRAFAIVGHTASDLTKTTACAAADRVSSAVSGKGVGSMCNVAPDMPVFQ</sequence>
<dbReference type="Proteomes" id="UP000199283">
    <property type="component" value="Unassembled WGS sequence"/>
</dbReference>
<dbReference type="AlphaFoldDB" id="A0A1H7P292"/>
<name>A0A1H7P292_9RHOB</name>
<reference evidence="1 2" key="1">
    <citation type="submission" date="2016-10" db="EMBL/GenBank/DDBJ databases">
        <authorList>
            <person name="de Groot N.N."/>
        </authorList>
    </citation>
    <scope>NUCLEOTIDE SEQUENCE [LARGE SCALE GENOMIC DNA]</scope>
    <source>
        <strain evidence="1 2">DSM 14858</strain>
    </source>
</reference>
<proteinExistence type="predicted"/>
<evidence type="ECO:0000313" key="2">
    <source>
        <dbReference type="Proteomes" id="UP000199283"/>
    </source>
</evidence>
<protein>
    <submittedName>
        <fullName evidence="1">Uncharacterized protein</fullName>
    </submittedName>
</protein>
<accession>A0A1H7P292</accession>
<dbReference type="EMBL" id="FNZQ01000004">
    <property type="protein sequence ID" value="SEL29980.1"/>
    <property type="molecule type" value="Genomic_DNA"/>
</dbReference>
<organism evidence="1 2">
    <name type="scientific">Jannaschia helgolandensis</name>
    <dbReference type="NCBI Taxonomy" id="188906"/>
    <lineage>
        <taxon>Bacteria</taxon>
        <taxon>Pseudomonadati</taxon>
        <taxon>Pseudomonadota</taxon>
        <taxon>Alphaproteobacteria</taxon>
        <taxon>Rhodobacterales</taxon>
        <taxon>Roseobacteraceae</taxon>
        <taxon>Jannaschia</taxon>
    </lineage>
</organism>
<gene>
    <name evidence="1" type="ORF">SAMN04488526_2394</name>
</gene>
<dbReference type="STRING" id="188906.SAMN04488526_2394"/>
<evidence type="ECO:0000313" key="1">
    <source>
        <dbReference type="EMBL" id="SEL29980.1"/>
    </source>
</evidence>
<keyword evidence="2" id="KW-1185">Reference proteome</keyword>